<name>A0ACB9HQR1_9ASTR</name>
<reference evidence="2" key="1">
    <citation type="journal article" date="2022" name="Mol. Ecol. Resour.">
        <title>The genomes of chicory, endive, great burdock and yacon provide insights into Asteraceae palaeo-polyploidization history and plant inulin production.</title>
        <authorList>
            <person name="Fan W."/>
            <person name="Wang S."/>
            <person name="Wang H."/>
            <person name="Wang A."/>
            <person name="Jiang F."/>
            <person name="Liu H."/>
            <person name="Zhao H."/>
            <person name="Xu D."/>
            <person name="Zhang Y."/>
        </authorList>
    </citation>
    <scope>NUCLEOTIDE SEQUENCE [LARGE SCALE GENOMIC DNA]</scope>
    <source>
        <strain evidence="2">cv. Yunnan</strain>
    </source>
</reference>
<sequence length="1368" mass="155822">MPPRRAPAANTNTDIAAILTQLVTQLTQANSTTNGNNGGNGSNSGNAGNGGNGGNNPSQCTFKHFNSCNPLKFYGTEGATGLLQWFESIENTFLNSDCPDNLRVRHATSVLQKWALTWWNGEKRNRGVDVAMDLPWDEVKMLMTEEFCPRNEVKKLEAEFWDLAQDSGENLAYSTRFHELSLLVPHMVTPLSRCIEKYIGGLPRQIQDTVLGRNPATLEDAIRLSATLTDNHVKAGTLTKKGAKKVTDTATPSTHNKETTSEPYRHNKKRKTRNYAVVTPAIPVNQATPMIQAPAKKPYVGIYPLCATCKYHHPQNLPCRLCTHCGKYGHTVNVCRAKALAGQINPQVANQGVPAIANGRACYECGNPNHFPDQCPKLVNARQGGAHERAFNINGNEVQANNDVVNGTFLVNSQYASILFDTGADKSFVSLNFEPLLSKTRSQLEKTFTVEIANGDSLTIESIIYDCSLELNEHTFLINLVPMPQGSFDIIIGMDWLSNHHAEVICFEKCIRIPLPSGETLRVFGEKPCKGLKLMSCTTAQKYLRKKYVAFLAHIVQKDVEKKSIQDIPIIRDIPEVFPEDLSGLPPVRQVEFRIDLVPGANPVARAPYRLAPSEMQELASQLQELSDKGFIRQSHSPWGAPVLFVKKKDGSFRMCIDYRKLNKLTIKNCYPLPRIDDLFDQLQGSTCFSKIDLRSGYHQLRVQEDDIPKTAFRTRYGHYEFMVMPFGLTNAPAVFMDLMNRVYKPYLDKFVIVFIDDILIYSKTKTDHEQHLRSVLDLLKKEQLYAKFSKCEFWLKEVQFLGHIVNDKGKSYEWGPKQEEAFLTLKQKLCNAPILTLPDGNDDLVVYCDASNQELYDARSRVGCGRIRIEDLETLSLWHKMCGVIFNQKELNMRQRRWVELLNDYDCEIRYHPGKANVVADALSRKDHVMLHCARIQTDIQIRILEAQHVSVTEGNMYEEMSCGVELLLESKPNGLLYYLNRIWIPDRDDLRTFLMNEAHKTRYSIHPGADKMYQDLRKQYWWPGMKKDIAHYVTQCLTCSKVKAEYQRPSGLLEQPEIPVWKWENLAMDFITKLPRTSSGYDSIWVIIDRLTKSAHFLPIREDYQVEKLARIYIDEIVSRHGVPLNIISDRDARFTSRFWQSLQTALGTRLDLVKPSGQSKLLKTCLELVYHTSINMAPLEALYGRKCRSPICWNEIGEAQITSPELIQETSDKIIQIHDNIRTAKSRQKSYADKRRKPLEFQVGDLVLLKVCPWKGVIRFGKKGKLAPRYVGPFKILERIGKVAYKLELPPSLGNVHPTFHVSNLKKCLADENLHIPLDDVHIDKTMHFVEKPVEIMDREIKQLKRSRIPIAKVRWESKRGPEFT</sequence>
<evidence type="ECO:0000313" key="2">
    <source>
        <dbReference type="Proteomes" id="UP001056120"/>
    </source>
</evidence>
<keyword evidence="2" id="KW-1185">Reference proteome</keyword>
<dbReference type="Proteomes" id="UP001056120">
    <property type="component" value="Linkage Group LG11"/>
</dbReference>
<comment type="caution">
    <text evidence="1">The sequence shown here is derived from an EMBL/GenBank/DDBJ whole genome shotgun (WGS) entry which is preliminary data.</text>
</comment>
<protein>
    <submittedName>
        <fullName evidence="1">Uncharacterized protein</fullName>
    </submittedName>
</protein>
<accession>A0ACB9HQR1</accession>
<gene>
    <name evidence="1" type="ORF">L1987_33036</name>
</gene>
<organism evidence="1 2">
    <name type="scientific">Smallanthus sonchifolius</name>
    <dbReference type="NCBI Taxonomy" id="185202"/>
    <lineage>
        <taxon>Eukaryota</taxon>
        <taxon>Viridiplantae</taxon>
        <taxon>Streptophyta</taxon>
        <taxon>Embryophyta</taxon>
        <taxon>Tracheophyta</taxon>
        <taxon>Spermatophyta</taxon>
        <taxon>Magnoliopsida</taxon>
        <taxon>eudicotyledons</taxon>
        <taxon>Gunneridae</taxon>
        <taxon>Pentapetalae</taxon>
        <taxon>asterids</taxon>
        <taxon>campanulids</taxon>
        <taxon>Asterales</taxon>
        <taxon>Asteraceae</taxon>
        <taxon>Asteroideae</taxon>
        <taxon>Heliantheae alliance</taxon>
        <taxon>Millerieae</taxon>
        <taxon>Smallanthus</taxon>
    </lineage>
</organism>
<reference evidence="1 2" key="2">
    <citation type="journal article" date="2022" name="Mol. Ecol. Resour.">
        <title>The genomes of chicory, endive, great burdock and yacon provide insights into Asteraceae paleo-polyploidization history and plant inulin production.</title>
        <authorList>
            <person name="Fan W."/>
            <person name="Wang S."/>
            <person name="Wang H."/>
            <person name="Wang A."/>
            <person name="Jiang F."/>
            <person name="Liu H."/>
            <person name="Zhao H."/>
            <person name="Xu D."/>
            <person name="Zhang Y."/>
        </authorList>
    </citation>
    <scope>NUCLEOTIDE SEQUENCE [LARGE SCALE GENOMIC DNA]</scope>
    <source>
        <strain evidence="2">cv. Yunnan</strain>
        <tissue evidence="1">Leaves</tissue>
    </source>
</reference>
<proteinExistence type="predicted"/>
<evidence type="ECO:0000313" key="1">
    <source>
        <dbReference type="EMBL" id="KAI3797773.1"/>
    </source>
</evidence>
<dbReference type="EMBL" id="CM042028">
    <property type="protein sequence ID" value="KAI3797773.1"/>
    <property type="molecule type" value="Genomic_DNA"/>
</dbReference>